<organism evidence="3 4">
    <name type="scientific">Characodon lateralis</name>
    <dbReference type="NCBI Taxonomy" id="208331"/>
    <lineage>
        <taxon>Eukaryota</taxon>
        <taxon>Metazoa</taxon>
        <taxon>Chordata</taxon>
        <taxon>Craniata</taxon>
        <taxon>Vertebrata</taxon>
        <taxon>Euteleostomi</taxon>
        <taxon>Actinopterygii</taxon>
        <taxon>Neopterygii</taxon>
        <taxon>Teleostei</taxon>
        <taxon>Neoteleostei</taxon>
        <taxon>Acanthomorphata</taxon>
        <taxon>Ovalentaria</taxon>
        <taxon>Atherinomorphae</taxon>
        <taxon>Cyprinodontiformes</taxon>
        <taxon>Goodeidae</taxon>
        <taxon>Characodon</taxon>
    </lineage>
</organism>
<dbReference type="EMBL" id="JAHUTJ010051337">
    <property type="protein sequence ID" value="MED6284711.1"/>
    <property type="molecule type" value="Genomic_DNA"/>
</dbReference>
<evidence type="ECO:0000313" key="4">
    <source>
        <dbReference type="Proteomes" id="UP001352852"/>
    </source>
</evidence>
<keyword evidence="3" id="KW-0347">Helicase</keyword>
<protein>
    <submittedName>
        <fullName evidence="3">ATP-dependent RNA helicase ddx43</fullName>
    </submittedName>
</protein>
<evidence type="ECO:0000259" key="2">
    <source>
        <dbReference type="PROSITE" id="PS51194"/>
    </source>
</evidence>
<keyword evidence="3" id="KW-0378">Hydrolase</keyword>
<dbReference type="Gene3D" id="3.40.50.300">
    <property type="entry name" value="P-loop containing nucleotide triphosphate hydrolases"/>
    <property type="match status" value="1"/>
</dbReference>
<sequence>MQGRVRILVATDLASRGLDVHDITHVFNFDFPRNIEEYVHRVGRTGRAGRLGAAVTLLTRDDWRMAPELISILERAGQDVPEDLVLMAERYEKHKREREMYSLGGHRWGGRGGGGRGGRDGGEKRRF</sequence>
<feature type="region of interest" description="Disordered" evidence="1">
    <location>
        <begin position="102"/>
        <end position="127"/>
    </location>
</feature>
<dbReference type="PANTHER" id="PTHR47958">
    <property type="entry name" value="ATP-DEPENDENT RNA HELICASE DBP3"/>
    <property type="match status" value="1"/>
</dbReference>
<evidence type="ECO:0000313" key="3">
    <source>
        <dbReference type="EMBL" id="MED6284711.1"/>
    </source>
</evidence>
<gene>
    <name evidence="3" type="primary">DDX43_1</name>
    <name evidence="3" type="ORF">CHARACLAT_021765</name>
</gene>
<dbReference type="PROSITE" id="PS51194">
    <property type="entry name" value="HELICASE_CTER"/>
    <property type="match status" value="1"/>
</dbReference>
<keyword evidence="3" id="KW-0067">ATP-binding</keyword>
<dbReference type="SMART" id="SM00490">
    <property type="entry name" value="HELICc"/>
    <property type="match status" value="1"/>
</dbReference>
<dbReference type="Pfam" id="PF00271">
    <property type="entry name" value="Helicase_C"/>
    <property type="match status" value="1"/>
</dbReference>
<name>A0ABU7ECE4_9TELE</name>
<dbReference type="CDD" id="cd18787">
    <property type="entry name" value="SF2_C_DEAD"/>
    <property type="match status" value="1"/>
</dbReference>
<feature type="domain" description="Helicase C-terminal" evidence="2">
    <location>
        <begin position="1"/>
        <end position="88"/>
    </location>
</feature>
<dbReference type="SUPFAM" id="SSF52540">
    <property type="entry name" value="P-loop containing nucleoside triphosphate hydrolases"/>
    <property type="match status" value="1"/>
</dbReference>
<dbReference type="GO" id="GO:0004386">
    <property type="term" value="F:helicase activity"/>
    <property type="evidence" value="ECO:0007669"/>
    <property type="project" value="UniProtKB-KW"/>
</dbReference>
<comment type="caution">
    <text evidence="3">The sequence shown here is derived from an EMBL/GenBank/DDBJ whole genome shotgun (WGS) entry which is preliminary data.</text>
</comment>
<evidence type="ECO:0000256" key="1">
    <source>
        <dbReference type="SAM" id="MobiDB-lite"/>
    </source>
</evidence>
<proteinExistence type="predicted"/>
<feature type="compositionally biased region" description="Gly residues" evidence="1">
    <location>
        <begin position="106"/>
        <end position="116"/>
    </location>
</feature>
<accession>A0ABU7ECE4</accession>
<keyword evidence="4" id="KW-1185">Reference proteome</keyword>
<dbReference type="InterPro" id="IPR027417">
    <property type="entry name" value="P-loop_NTPase"/>
</dbReference>
<feature type="compositionally biased region" description="Basic and acidic residues" evidence="1">
    <location>
        <begin position="117"/>
        <end position="127"/>
    </location>
</feature>
<dbReference type="InterPro" id="IPR001650">
    <property type="entry name" value="Helicase_C-like"/>
</dbReference>
<reference evidence="3 4" key="1">
    <citation type="submission" date="2021-06" db="EMBL/GenBank/DDBJ databases">
        <authorList>
            <person name="Palmer J.M."/>
        </authorList>
    </citation>
    <scope>NUCLEOTIDE SEQUENCE [LARGE SCALE GENOMIC DNA]</scope>
    <source>
        <strain evidence="3 4">CL_MEX2019</strain>
        <tissue evidence="3">Muscle</tissue>
    </source>
</reference>
<dbReference type="Proteomes" id="UP001352852">
    <property type="component" value="Unassembled WGS sequence"/>
</dbReference>
<keyword evidence="3" id="KW-0547">Nucleotide-binding</keyword>